<keyword evidence="1" id="KW-0812">Transmembrane</keyword>
<gene>
    <name evidence="2" type="ORF">J2Z43_000989</name>
</gene>
<sequence>MHINMKYYIVTIGAIFIALGIGILVGFNLNNNEQLSEQQANMINDLDEKFELLKDKNDSLKGDLSKSTEKYNRAVAFINKNVDKLIDSTLTGKTVGIITLNENYDFSEGITTTLDKTGAKVGFNIVLKDSIKQTAKLKEVSQKVGVDLSTTEGAVKYITDALNTEDASTKLEYLQELDVIKLNYLGSTYLNYDSVILSAGDDSKNAEKDFGKLDTYLIDSFKGQNKYIVEVQNSDVKTSYVEFYSKKKVATIDNINEGSGNISLVTLLKQGNKIGNFGTSKTAESLIPSED</sequence>
<evidence type="ECO:0000313" key="2">
    <source>
        <dbReference type="EMBL" id="MBP1854599.1"/>
    </source>
</evidence>
<comment type="caution">
    <text evidence="2">The sequence shown here is derived from an EMBL/GenBank/DDBJ whole genome shotgun (WGS) entry which is preliminary data.</text>
</comment>
<name>A0ABS4E9J7_9FIRM</name>
<evidence type="ECO:0008006" key="4">
    <source>
        <dbReference type="Google" id="ProtNLM"/>
    </source>
</evidence>
<evidence type="ECO:0000256" key="1">
    <source>
        <dbReference type="SAM" id="Phobius"/>
    </source>
</evidence>
<keyword evidence="3" id="KW-1185">Reference proteome</keyword>
<reference evidence="2 3" key="1">
    <citation type="submission" date="2021-03" db="EMBL/GenBank/DDBJ databases">
        <title>Genomic Encyclopedia of Type Strains, Phase IV (KMG-IV): sequencing the most valuable type-strain genomes for metagenomic binning, comparative biology and taxonomic classification.</title>
        <authorList>
            <person name="Goeker M."/>
        </authorList>
    </citation>
    <scope>NUCLEOTIDE SEQUENCE [LARGE SCALE GENOMIC DNA]</scope>
    <source>
        <strain evidence="2 3">DSM 1289</strain>
    </source>
</reference>
<keyword evidence="1" id="KW-0472">Membrane</keyword>
<accession>A0ABS4E9J7</accession>
<proteinExistence type="predicted"/>
<organism evidence="2 3">
    <name type="scientific">Metaclostridioides mangenotii</name>
    <dbReference type="NCBI Taxonomy" id="1540"/>
    <lineage>
        <taxon>Bacteria</taxon>
        <taxon>Bacillati</taxon>
        <taxon>Bacillota</taxon>
        <taxon>Clostridia</taxon>
        <taxon>Peptostreptococcales</taxon>
        <taxon>Peptostreptococcaceae</taxon>
        <taxon>Metaclostridioides</taxon>
    </lineage>
</organism>
<dbReference type="EMBL" id="JAGGJX010000001">
    <property type="protein sequence ID" value="MBP1854599.1"/>
    <property type="molecule type" value="Genomic_DNA"/>
</dbReference>
<dbReference type="InterPro" id="IPR021522">
    <property type="entry name" value="MctB"/>
</dbReference>
<feature type="transmembrane region" description="Helical" evidence="1">
    <location>
        <begin position="7"/>
        <end position="29"/>
    </location>
</feature>
<dbReference type="Pfam" id="PF11382">
    <property type="entry name" value="MctB"/>
    <property type="match status" value="1"/>
</dbReference>
<dbReference type="RefSeq" id="WP_209456086.1">
    <property type="nucleotide sequence ID" value="NZ_BAAACS010000012.1"/>
</dbReference>
<protein>
    <recommendedName>
        <fullName evidence="4">Copper transport outer membrane protein, MctB</fullName>
    </recommendedName>
</protein>
<evidence type="ECO:0000313" key="3">
    <source>
        <dbReference type="Proteomes" id="UP000767291"/>
    </source>
</evidence>
<dbReference type="Proteomes" id="UP000767291">
    <property type="component" value="Unassembled WGS sequence"/>
</dbReference>
<keyword evidence="1" id="KW-1133">Transmembrane helix</keyword>